<dbReference type="KEGG" id="ajp:AMJAP_0208"/>
<dbReference type="Gene3D" id="3.90.550.10">
    <property type="entry name" value="Spore Coat Polysaccharide Biosynthesis Protein SpsA, Chain A"/>
    <property type="match status" value="1"/>
</dbReference>
<dbReference type="PANTHER" id="PTHR22916:SF3">
    <property type="entry name" value="UDP-GLCNAC:BETAGAL BETA-1,3-N-ACETYLGLUCOSAMINYLTRANSFERASE-LIKE PROTEIN 1"/>
    <property type="match status" value="1"/>
</dbReference>
<evidence type="ECO:0000259" key="1">
    <source>
        <dbReference type="Pfam" id="PF00535"/>
    </source>
</evidence>
<name>A0A7R6PEB0_9GAMM</name>
<evidence type="ECO:0000313" key="2">
    <source>
        <dbReference type="EMBL" id="BBB24807.1"/>
    </source>
</evidence>
<dbReference type="GO" id="GO:0016758">
    <property type="term" value="F:hexosyltransferase activity"/>
    <property type="evidence" value="ECO:0007669"/>
    <property type="project" value="UniProtKB-ARBA"/>
</dbReference>
<dbReference type="Proteomes" id="UP000595663">
    <property type="component" value="Chromosome"/>
</dbReference>
<reference evidence="2 3" key="1">
    <citation type="journal article" date="2008" name="Int. J. Syst. Evol. Microbiol.">
        <title>Amphritea japonica sp. nov. and Amphritea balenae sp. nov., isolated from the sediment adjacent to sperm whale carcasses off Kagoshima, Japan.</title>
        <authorList>
            <person name="Miyazaki M."/>
            <person name="Nogi Y."/>
            <person name="Fujiwara Y."/>
            <person name="Kawato M."/>
            <person name="Nagahama T."/>
            <person name="Kubokawa K."/>
            <person name="Horikoshi K."/>
        </authorList>
    </citation>
    <scope>NUCLEOTIDE SEQUENCE [LARGE SCALE GENOMIC DNA]</scope>
    <source>
        <strain evidence="2 3">ATCC BAA-1530</strain>
    </source>
</reference>
<dbReference type="InterPro" id="IPR029044">
    <property type="entry name" value="Nucleotide-diphossugar_trans"/>
</dbReference>
<evidence type="ECO:0000313" key="3">
    <source>
        <dbReference type="Proteomes" id="UP000595663"/>
    </source>
</evidence>
<keyword evidence="2" id="KW-0808">Transferase</keyword>
<dbReference type="SUPFAM" id="SSF53448">
    <property type="entry name" value="Nucleotide-diphospho-sugar transferases"/>
    <property type="match status" value="1"/>
</dbReference>
<dbReference type="PANTHER" id="PTHR22916">
    <property type="entry name" value="GLYCOSYLTRANSFERASE"/>
    <property type="match status" value="1"/>
</dbReference>
<organism evidence="2 3">
    <name type="scientific">Amphritea japonica ATCC BAA-1530</name>
    <dbReference type="NCBI Taxonomy" id="1278309"/>
    <lineage>
        <taxon>Bacteria</taxon>
        <taxon>Pseudomonadati</taxon>
        <taxon>Pseudomonadota</taxon>
        <taxon>Gammaproteobacteria</taxon>
        <taxon>Oceanospirillales</taxon>
        <taxon>Oceanospirillaceae</taxon>
        <taxon>Amphritea</taxon>
    </lineage>
</organism>
<dbReference type="EMBL" id="AP014545">
    <property type="protein sequence ID" value="BBB24807.1"/>
    <property type="molecule type" value="Genomic_DNA"/>
</dbReference>
<sequence length="334" mass="38298">MSDFPLVSVIIPVYNGEKYLLESLESVLHQTYPNIEIIVVDDCSTDNGAGLIAALDADNIIVLRNDTNSGVSASRNKAIRSAKGKYIAFMDADDVSLPHRIECQVNFLEDNSEFGLLSSAYQTFEEDLLSGKKSLKQLPCNPDEIAAQLLFQCVICCPAAMLRGSLVQEHELYFDESLSMCEDWDLWYRVSQVSRVSNVEDVLVYYRKHSNNSSRKRTEMYRSKIRLIQRSFRDYGGCVDSLFNGDLYIKSDPAFGLFVEQVEQLANNNRIEKWFGDKEAVKACAYVLYEIYKTNVDVLGNSAYDHLRKSWLYQYMDISRKHRIKYYLRSKFSG</sequence>
<dbReference type="AlphaFoldDB" id="A0A7R6PEB0"/>
<gene>
    <name evidence="2" type="ORF">AMJAP_0208</name>
</gene>
<keyword evidence="3" id="KW-1185">Reference proteome</keyword>
<feature type="domain" description="Glycosyltransferase 2-like" evidence="1">
    <location>
        <begin position="8"/>
        <end position="162"/>
    </location>
</feature>
<protein>
    <submittedName>
        <fullName evidence="2">Glycosyl transferase family 11</fullName>
    </submittedName>
</protein>
<dbReference type="InterPro" id="IPR001173">
    <property type="entry name" value="Glyco_trans_2-like"/>
</dbReference>
<dbReference type="RefSeq" id="WP_019621021.1">
    <property type="nucleotide sequence ID" value="NZ_AP014545.1"/>
</dbReference>
<dbReference type="Pfam" id="PF00535">
    <property type="entry name" value="Glycos_transf_2"/>
    <property type="match status" value="1"/>
</dbReference>
<accession>A0A7R6PEB0</accession>
<proteinExistence type="predicted"/>